<evidence type="ECO:0000313" key="2">
    <source>
        <dbReference type="EMBL" id="EKN06294.1"/>
    </source>
</evidence>
<dbReference type="InterPro" id="IPR041698">
    <property type="entry name" value="Methyltransf_25"/>
</dbReference>
<reference evidence="2 3" key="1">
    <citation type="submission" date="2012-02" db="EMBL/GenBank/DDBJ databases">
        <title>The Genome Sequence of Parabacteroides goldsteinii CL02T12C30.</title>
        <authorList>
            <consortium name="The Broad Institute Genome Sequencing Platform"/>
            <person name="Earl A."/>
            <person name="Ward D."/>
            <person name="Feldgarden M."/>
            <person name="Gevers D."/>
            <person name="Zitomersky N.L."/>
            <person name="Coyne M.J."/>
            <person name="Comstock L.E."/>
            <person name="Young S.K."/>
            <person name="Zeng Q."/>
            <person name="Gargeya S."/>
            <person name="Fitzgerald M."/>
            <person name="Haas B."/>
            <person name="Abouelleil A."/>
            <person name="Alvarado L."/>
            <person name="Arachchi H.M."/>
            <person name="Berlin A."/>
            <person name="Chapman S.B."/>
            <person name="Gearin G."/>
            <person name="Goldberg J."/>
            <person name="Griggs A."/>
            <person name="Gujja S."/>
            <person name="Hansen M."/>
            <person name="Heiman D."/>
            <person name="Howarth C."/>
            <person name="Larimer J."/>
            <person name="Lui A."/>
            <person name="MacDonald P.J.P."/>
            <person name="McCowen C."/>
            <person name="Montmayeur A."/>
            <person name="Murphy C."/>
            <person name="Neiman D."/>
            <person name="Pearson M."/>
            <person name="Priest M."/>
            <person name="Roberts A."/>
            <person name="Saif S."/>
            <person name="Shea T."/>
            <person name="Sisk P."/>
            <person name="Stolte C."/>
            <person name="Sykes S."/>
            <person name="Wortman J."/>
            <person name="Nusbaum C."/>
            <person name="Birren B."/>
        </authorList>
    </citation>
    <scope>NUCLEOTIDE SEQUENCE [LARGE SCALE GENOMIC DNA]</scope>
    <source>
        <strain evidence="2 3">CL02T12C30</strain>
    </source>
</reference>
<dbReference type="AlphaFoldDB" id="K5YTG9"/>
<gene>
    <name evidence="2" type="ORF">HMPREF1076_05257</name>
</gene>
<dbReference type="InterPro" id="IPR029063">
    <property type="entry name" value="SAM-dependent_MTases_sf"/>
</dbReference>
<proteinExistence type="predicted"/>
<dbReference type="SUPFAM" id="SSF53335">
    <property type="entry name" value="S-adenosyl-L-methionine-dependent methyltransferases"/>
    <property type="match status" value="1"/>
</dbReference>
<evidence type="ECO:0000313" key="3">
    <source>
        <dbReference type="Proteomes" id="UP000006330"/>
    </source>
</evidence>
<dbReference type="Gene3D" id="3.40.50.150">
    <property type="entry name" value="Vaccinia Virus protein VP39"/>
    <property type="match status" value="1"/>
</dbReference>
<sequence length="278" mass="31747">MYNDDGIVMLSWVYYIHKEMSNENKTIHEFDFNLICEYFLNTERQGPGSPEVTLKALGFIDNLTDQSLIADLGCGTGGQTMVLAQHAPGHITGLDFFPGFIDRFNSNACGLNLQDRVKGIVGSMDNLPFGEGELDLIWSEGAIYNIGFERGLNEWRKYLKTGGYIAVSESVWFTEERPAEIHDFWMEAYPQIDTIPNQVALIQKAGYLPVASFILPETCWTEHYFAPLVKAREKFLAKYPGNKTAEELVAMSHHEEVLYRKYREFYGYVFYIAKKVTL</sequence>
<dbReference type="HOGENOM" id="CLU_073559_0_0_10"/>
<dbReference type="CDD" id="cd02440">
    <property type="entry name" value="AdoMet_MTases"/>
    <property type="match status" value="1"/>
</dbReference>
<protein>
    <recommendedName>
        <fullName evidence="1">Methyltransferase domain-containing protein</fullName>
    </recommendedName>
</protein>
<feature type="domain" description="Methyltransferase" evidence="1">
    <location>
        <begin position="69"/>
        <end position="163"/>
    </location>
</feature>
<name>K5YTG9_9BACT</name>
<dbReference type="Pfam" id="PF13649">
    <property type="entry name" value="Methyltransf_25"/>
    <property type="match status" value="1"/>
</dbReference>
<organism evidence="2 3">
    <name type="scientific">Parabacteroides goldsteinii CL02T12C30</name>
    <dbReference type="NCBI Taxonomy" id="999418"/>
    <lineage>
        <taxon>Bacteria</taxon>
        <taxon>Pseudomonadati</taxon>
        <taxon>Bacteroidota</taxon>
        <taxon>Bacteroidia</taxon>
        <taxon>Bacteroidales</taxon>
        <taxon>Tannerellaceae</taxon>
        <taxon>Parabacteroides</taxon>
    </lineage>
</organism>
<dbReference type="Proteomes" id="UP000006330">
    <property type="component" value="Unassembled WGS sequence"/>
</dbReference>
<dbReference type="PATRIC" id="fig|999418.3.peg.5326"/>
<accession>K5YTG9</accession>
<evidence type="ECO:0000259" key="1">
    <source>
        <dbReference type="Pfam" id="PF13649"/>
    </source>
</evidence>
<comment type="caution">
    <text evidence="2">The sequence shown here is derived from an EMBL/GenBank/DDBJ whole genome shotgun (WGS) entry which is preliminary data.</text>
</comment>
<dbReference type="EMBL" id="AGZO01000043">
    <property type="protein sequence ID" value="EKN06294.1"/>
    <property type="molecule type" value="Genomic_DNA"/>
</dbReference>